<organism evidence="1 2">
    <name type="scientific">Vreelandella boliviensis LC1</name>
    <dbReference type="NCBI Taxonomy" id="1072583"/>
    <lineage>
        <taxon>Bacteria</taxon>
        <taxon>Pseudomonadati</taxon>
        <taxon>Pseudomonadota</taxon>
        <taxon>Gammaproteobacteria</taxon>
        <taxon>Oceanospirillales</taxon>
        <taxon>Halomonadaceae</taxon>
        <taxon>Vreelandella</taxon>
    </lineage>
</organism>
<dbReference type="Proteomes" id="UP000005756">
    <property type="component" value="Unassembled WGS sequence"/>
</dbReference>
<sequence length="53" mass="5855">MVEHRLAKARVGSSNLLSRSSFDGVEKYRLAKARVGSWCASPVDLLSRSSFDI</sequence>
<reference evidence="1 2" key="1">
    <citation type="submission" date="2011-10" db="EMBL/GenBank/DDBJ databases">
        <authorList>
            <person name="Quillaguamn J."/>
            <person name="Guzmn D."/>
            <person name="Balderrama-Subieta A."/>
            <person name="Cardona-Ortuo C."/>
            <person name="Guevara-Martnez M."/>
            <person name="Callisaya-Quispe N."/>
        </authorList>
    </citation>
    <scope>NUCLEOTIDE SEQUENCE [LARGE SCALE GENOMIC DNA]</scope>
    <source>
        <strain evidence="1 2">LC1</strain>
    </source>
</reference>
<proteinExistence type="predicted"/>
<evidence type="ECO:0000313" key="2">
    <source>
        <dbReference type="Proteomes" id="UP000005756"/>
    </source>
</evidence>
<name>A0A7U9C1G4_9GAMM</name>
<gene>
    <name evidence="1" type="ORF">KUC_0054</name>
</gene>
<protein>
    <submittedName>
        <fullName evidence="1">Uncharacterized protein</fullName>
    </submittedName>
</protein>
<accession>A0A7U9C1G4</accession>
<dbReference type="EMBL" id="JH393257">
    <property type="protein sequence ID" value="EHJ93109.1"/>
    <property type="molecule type" value="Genomic_DNA"/>
</dbReference>
<dbReference type="AlphaFoldDB" id="A0A7U9C1G4"/>
<evidence type="ECO:0000313" key="1">
    <source>
        <dbReference type="EMBL" id="EHJ93109.1"/>
    </source>
</evidence>